<proteinExistence type="predicted"/>
<dbReference type="SUPFAM" id="SSF55073">
    <property type="entry name" value="Nucleotide cyclase"/>
    <property type="match status" value="1"/>
</dbReference>
<dbReference type="EMBL" id="CP116942">
    <property type="protein sequence ID" value="WCO67606.1"/>
    <property type="molecule type" value="Genomic_DNA"/>
</dbReference>
<dbReference type="AlphaFoldDB" id="A0AAE9Y8C8"/>
<evidence type="ECO:0000259" key="2">
    <source>
        <dbReference type="PROSITE" id="PS50887"/>
    </source>
</evidence>
<feature type="domain" description="GGDEF" evidence="2">
    <location>
        <begin position="329"/>
        <end position="466"/>
    </location>
</feature>
<dbReference type="Pfam" id="PF00990">
    <property type="entry name" value="GGDEF"/>
    <property type="match status" value="1"/>
</dbReference>
<dbReference type="PROSITE" id="PS50887">
    <property type="entry name" value="GGDEF"/>
    <property type="match status" value="1"/>
</dbReference>
<dbReference type="CDD" id="cd01949">
    <property type="entry name" value="GGDEF"/>
    <property type="match status" value="1"/>
</dbReference>
<dbReference type="RefSeq" id="WP_272737127.1">
    <property type="nucleotide sequence ID" value="NZ_CP116942.1"/>
</dbReference>
<dbReference type="Proteomes" id="UP001216390">
    <property type="component" value="Chromosome"/>
</dbReference>
<dbReference type="SUPFAM" id="SSF55785">
    <property type="entry name" value="PYP-like sensor domain (PAS domain)"/>
    <property type="match status" value="1"/>
</dbReference>
<dbReference type="PANTHER" id="PTHR44757:SF2">
    <property type="entry name" value="BIOFILM ARCHITECTURE MAINTENANCE PROTEIN MBAA"/>
    <property type="match status" value="1"/>
</dbReference>
<gene>
    <name evidence="3" type="ORF">PO878_02580</name>
</gene>
<organism evidence="3 4">
    <name type="scientific">Iamia majanohamensis</name>
    <dbReference type="NCBI Taxonomy" id="467976"/>
    <lineage>
        <taxon>Bacteria</taxon>
        <taxon>Bacillati</taxon>
        <taxon>Actinomycetota</taxon>
        <taxon>Acidimicrobiia</taxon>
        <taxon>Acidimicrobiales</taxon>
        <taxon>Iamiaceae</taxon>
        <taxon>Iamia</taxon>
    </lineage>
</organism>
<dbReference type="NCBIfam" id="TIGR00229">
    <property type="entry name" value="sensory_box"/>
    <property type="match status" value="1"/>
</dbReference>
<protein>
    <submittedName>
        <fullName evidence="3">GGDEF domain-containing protein</fullName>
    </submittedName>
</protein>
<dbReference type="SMART" id="SM00091">
    <property type="entry name" value="PAS"/>
    <property type="match status" value="2"/>
</dbReference>
<evidence type="ECO:0000313" key="4">
    <source>
        <dbReference type="Proteomes" id="UP001216390"/>
    </source>
</evidence>
<dbReference type="Gene3D" id="3.30.70.270">
    <property type="match status" value="1"/>
</dbReference>
<accession>A0AAE9Y8C8</accession>
<sequence>MGRTQGPQLDGPRSWPTPGAVAEGLAQGVGRAVFEGLADLVLVLGPDLTIEYANPVCGDVLGWGTGALLGRAMVDLVHPEDLARGLTAVRRAGSGQTTRAVPGAFRLGHADGSWRTVELNAGRVGEPGAQRTVLIGRTNHDPAIYDRLVGVLVDGAPLADAVALIPSFGAWRQPRVPFAIAYDGTGMGREVVGSEAGAALLRALVATQPWGVRPPDGATRRGVVAELPATALVVAADHGVTRWVAVSRAATPGRTGALVVGWTWPDGPPLDSVERSVRLMARALDLALGWHEQRADSDDARAVDALTGLVDRPSFVRDLGERLRRLGGDPVGVLDVHVGGVGAVNRAGGSAVGDAVLAEVADRLRAGVRTGDVLARTGGTRFAVACSGLDAPVAAEALAHRVVDAVAEPILLPDGPAHVVAHVGVALTARHRTRPATADALLAGAEEALEVARGATGDGRVVVAPGVGGTTGVGAGPG</sequence>
<dbReference type="SMART" id="SM00267">
    <property type="entry name" value="GGDEF"/>
    <property type="match status" value="1"/>
</dbReference>
<dbReference type="PROSITE" id="PS50112">
    <property type="entry name" value="PAS"/>
    <property type="match status" value="1"/>
</dbReference>
<dbReference type="Gene3D" id="3.30.450.20">
    <property type="entry name" value="PAS domain"/>
    <property type="match status" value="1"/>
</dbReference>
<dbReference type="CDD" id="cd00130">
    <property type="entry name" value="PAS"/>
    <property type="match status" value="1"/>
</dbReference>
<name>A0AAE9Y8C8_9ACTN</name>
<evidence type="ECO:0000313" key="3">
    <source>
        <dbReference type="EMBL" id="WCO67606.1"/>
    </source>
</evidence>
<evidence type="ECO:0000259" key="1">
    <source>
        <dbReference type="PROSITE" id="PS50112"/>
    </source>
</evidence>
<dbReference type="InterPro" id="IPR043128">
    <property type="entry name" value="Rev_trsase/Diguanyl_cyclase"/>
</dbReference>
<dbReference type="InterPro" id="IPR000014">
    <property type="entry name" value="PAS"/>
</dbReference>
<keyword evidence="4" id="KW-1185">Reference proteome</keyword>
<dbReference type="NCBIfam" id="TIGR00254">
    <property type="entry name" value="GGDEF"/>
    <property type="match status" value="1"/>
</dbReference>
<feature type="domain" description="PAS" evidence="1">
    <location>
        <begin position="31"/>
        <end position="96"/>
    </location>
</feature>
<dbReference type="InterPro" id="IPR013656">
    <property type="entry name" value="PAS_4"/>
</dbReference>
<reference evidence="3" key="1">
    <citation type="submission" date="2023-01" db="EMBL/GenBank/DDBJ databases">
        <title>The diversity of Class Acidimicrobiia in South China Sea sediment environments and the proposal of Iamia marina sp. nov., a novel species of the genus Iamia.</title>
        <authorList>
            <person name="He Y."/>
            <person name="Tian X."/>
        </authorList>
    </citation>
    <scope>NUCLEOTIDE SEQUENCE</scope>
    <source>
        <strain evidence="3">DSM 19957</strain>
    </source>
</reference>
<dbReference type="InterPro" id="IPR035965">
    <property type="entry name" value="PAS-like_dom_sf"/>
</dbReference>
<dbReference type="InterPro" id="IPR029787">
    <property type="entry name" value="Nucleotide_cyclase"/>
</dbReference>
<dbReference type="PANTHER" id="PTHR44757">
    <property type="entry name" value="DIGUANYLATE CYCLASE DGCP"/>
    <property type="match status" value="1"/>
</dbReference>
<dbReference type="KEGG" id="ima:PO878_02580"/>
<dbReference type="InterPro" id="IPR052155">
    <property type="entry name" value="Biofilm_reg_signaling"/>
</dbReference>
<dbReference type="InterPro" id="IPR000160">
    <property type="entry name" value="GGDEF_dom"/>
</dbReference>
<dbReference type="Pfam" id="PF08448">
    <property type="entry name" value="PAS_4"/>
    <property type="match status" value="1"/>
</dbReference>